<feature type="transmembrane region" description="Helical" evidence="6">
    <location>
        <begin position="297"/>
        <end position="320"/>
    </location>
</feature>
<keyword evidence="9" id="KW-1185">Reference proteome</keyword>
<feature type="transmembrane region" description="Helical" evidence="6">
    <location>
        <begin position="623"/>
        <end position="642"/>
    </location>
</feature>
<keyword evidence="4 6" id="KW-1133">Transmembrane helix</keyword>
<dbReference type="Gene3D" id="1.20.1640.10">
    <property type="entry name" value="Multidrug efflux transporter AcrB transmembrane domain"/>
    <property type="match status" value="2"/>
</dbReference>
<evidence type="ECO:0000313" key="9">
    <source>
        <dbReference type="Proteomes" id="UP000077339"/>
    </source>
</evidence>
<protein>
    <recommendedName>
        <fullName evidence="7">Membrane transport protein MMPL domain-containing protein</fullName>
    </recommendedName>
</protein>
<dbReference type="PANTHER" id="PTHR33406:SF13">
    <property type="entry name" value="MEMBRANE PROTEIN YDFJ"/>
    <property type="match status" value="1"/>
</dbReference>
<dbReference type="PATRIC" id="fig|1453497.3.peg.1042"/>
<feature type="transmembrane region" description="Helical" evidence="6">
    <location>
        <begin position="326"/>
        <end position="348"/>
    </location>
</feature>
<evidence type="ECO:0000256" key="6">
    <source>
        <dbReference type="SAM" id="Phobius"/>
    </source>
</evidence>
<keyword evidence="2" id="KW-1003">Cell membrane</keyword>
<feature type="transmembrane region" description="Helical" evidence="6">
    <location>
        <begin position="229"/>
        <end position="248"/>
    </location>
</feature>
<evidence type="ECO:0000256" key="1">
    <source>
        <dbReference type="ARBA" id="ARBA00004651"/>
    </source>
</evidence>
<organism evidence="8 9">
    <name type="scientific">Kosmotoga arenicorallina S304</name>
    <dbReference type="NCBI Taxonomy" id="1453497"/>
    <lineage>
        <taxon>Bacteria</taxon>
        <taxon>Thermotogati</taxon>
        <taxon>Thermotogota</taxon>
        <taxon>Thermotogae</taxon>
        <taxon>Kosmotogales</taxon>
        <taxon>Kosmotogaceae</taxon>
        <taxon>Kosmotoga</taxon>
    </lineage>
</organism>
<proteinExistence type="predicted"/>
<accession>A0A176JUV4</accession>
<dbReference type="RefSeq" id="WP_068349010.1">
    <property type="nucleotide sequence ID" value="NZ_JFHK01000028.1"/>
</dbReference>
<dbReference type="GO" id="GO:0005886">
    <property type="term" value="C:plasma membrane"/>
    <property type="evidence" value="ECO:0007669"/>
    <property type="project" value="UniProtKB-SubCell"/>
</dbReference>
<dbReference type="InterPro" id="IPR004869">
    <property type="entry name" value="MMPL_dom"/>
</dbReference>
<evidence type="ECO:0000313" key="8">
    <source>
        <dbReference type="EMBL" id="OAA27227.1"/>
    </source>
</evidence>
<dbReference type="AlphaFoldDB" id="A0A176JUV4"/>
<dbReference type="EMBL" id="JFHK01000028">
    <property type="protein sequence ID" value="OAA27227.1"/>
    <property type="molecule type" value="Genomic_DNA"/>
</dbReference>
<dbReference type="Pfam" id="PF03176">
    <property type="entry name" value="MMPL"/>
    <property type="match status" value="2"/>
</dbReference>
<dbReference type="InterPro" id="IPR050545">
    <property type="entry name" value="Mycobact_MmpL"/>
</dbReference>
<name>A0A176JUV4_9BACT</name>
<feature type="transmembrane region" description="Helical" evidence="6">
    <location>
        <begin position="197"/>
        <end position="217"/>
    </location>
</feature>
<feature type="domain" description="Membrane transport protein MMPL" evidence="7">
    <location>
        <begin position="43"/>
        <end position="361"/>
    </location>
</feature>
<evidence type="ECO:0000256" key="4">
    <source>
        <dbReference type="ARBA" id="ARBA00022989"/>
    </source>
</evidence>
<comment type="caution">
    <text evidence="8">The sequence shown here is derived from an EMBL/GenBank/DDBJ whole genome shotgun (WGS) entry which is preliminary data.</text>
</comment>
<feature type="transmembrane region" description="Helical" evidence="6">
    <location>
        <begin position="663"/>
        <end position="686"/>
    </location>
</feature>
<evidence type="ECO:0000256" key="2">
    <source>
        <dbReference type="ARBA" id="ARBA00022475"/>
    </source>
</evidence>
<dbReference type="OrthoDB" id="9809027at2"/>
<feature type="domain" description="Membrane transport protein MMPL" evidence="7">
    <location>
        <begin position="529"/>
        <end position="718"/>
    </location>
</feature>
<dbReference type="PANTHER" id="PTHR33406">
    <property type="entry name" value="MEMBRANE PROTEIN MJ1562-RELATED"/>
    <property type="match status" value="1"/>
</dbReference>
<feature type="transmembrane region" description="Helical" evidence="6">
    <location>
        <begin position="692"/>
        <end position="715"/>
    </location>
</feature>
<dbReference type="Proteomes" id="UP000077339">
    <property type="component" value="Unassembled WGS sequence"/>
</dbReference>
<keyword evidence="5 6" id="KW-0472">Membrane</keyword>
<sequence>MVKKFVELLSSKKRIFFAVLVLVNLFALFGVFRIKINPDITTLLPSDSPANKAYKEMEKTFNSGEQLIFVVEIPQYDDEIEKFKALRELQAQLEENDSISSVNGPAPKTIFAGLRAIKLEEITEKDIPLLKEFLSNLGELNPLIENEKQSYASFNIFLNPDTDYRKAVKEIEDIFENSGFVYYGSGNAFLQKKLVDYLLAIISIIPPLAAFLIVLVFRSQIGSTKNTILSIFPAGLGALWTIGFMGWTGKELSILTILAPIFTIIMGSADGIHFMAHFTDNLSKDRMGTVEKTLKGVGLPMIMTTLTTIAGFLSLLVTGSSAMSQLAIYASLGIGFAGIATWIFLPLVTLNIRKFQKVEPKPINTFLPAVISKLWGKKVVTFAAIYLFVAVIGFRYIVIEFNQLDFFKDSTQVARSFKKVKEINGGGIPLFAVIETTQDPLDLEIASKILEMETKLIEEGLVSKVISVYDVMSYLNKNAYNLDSPIYPKTSAIANLLFMMASRQPASPLSNFLLREEHLSRMMLFPGDLKSETLQAIKDTVTGWSNEDVQFSVVGVPYVTKEMNDSIINKQINSMLFAVAMVFVMLLLTFRNFFVSIYATIPIGITLTGMFGFMGYLHIPLNITTATMASITIGVGIDYAIHYSSYYRMKLKNNDSSKAARQAFAATSKPIIANAFGLAIGMSAMFASPLKIHMFMASLMWFTMVSSSVMTLALLPTMYSRLIRKPQ</sequence>
<gene>
    <name evidence="8" type="ORF">AT15_05245</name>
</gene>
<dbReference type="SUPFAM" id="SSF82866">
    <property type="entry name" value="Multidrug efflux transporter AcrB transmembrane domain"/>
    <property type="match status" value="2"/>
</dbReference>
<comment type="subcellular location">
    <subcellularLocation>
        <location evidence="1">Cell membrane</location>
        <topology evidence="1">Multi-pass membrane protein</topology>
    </subcellularLocation>
</comment>
<keyword evidence="3 6" id="KW-0812">Transmembrane</keyword>
<evidence type="ECO:0000256" key="5">
    <source>
        <dbReference type="ARBA" id="ARBA00023136"/>
    </source>
</evidence>
<reference evidence="8 9" key="1">
    <citation type="submission" date="2014-02" db="EMBL/GenBank/DDBJ databases">
        <title>Kosmotoga genome sequencing.</title>
        <authorList>
            <person name="Pollo S.M."/>
            <person name="Charchuk R."/>
            <person name="Nesbo C.L."/>
        </authorList>
    </citation>
    <scope>NUCLEOTIDE SEQUENCE [LARGE SCALE GENOMIC DNA]</scope>
    <source>
        <strain evidence="8 9">S304</strain>
    </source>
</reference>
<evidence type="ECO:0000259" key="7">
    <source>
        <dbReference type="Pfam" id="PF03176"/>
    </source>
</evidence>
<feature type="transmembrane region" description="Helical" evidence="6">
    <location>
        <begin position="254"/>
        <end position="276"/>
    </location>
</feature>
<feature type="transmembrane region" description="Helical" evidence="6">
    <location>
        <begin position="15"/>
        <end position="34"/>
    </location>
</feature>
<feature type="transmembrane region" description="Helical" evidence="6">
    <location>
        <begin position="572"/>
        <end position="590"/>
    </location>
</feature>
<feature type="transmembrane region" description="Helical" evidence="6">
    <location>
        <begin position="379"/>
        <end position="398"/>
    </location>
</feature>
<evidence type="ECO:0000256" key="3">
    <source>
        <dbReference type="ARBA" id="ARBA00022692"/>
    </source>
</evidence>